<accession>A0ABU3D7W9</accession>
<comment type="cofactor">
    <cofactor evidence="1">
        <name>Mg(2+)</name>
        <dbReference type="ChEBI" id="CHEBI:18420"/>
    </cofactor>
</comment>
<dbReference type="Proteomes" id="UP001262582">
    <property type="component" value="Unassembled WGS sequence"/>
</dbReference>
<protein>
    <submittedName>
        <fullName evidence="5">Mandelate racemase/muconate lactonizing enzyme family protein</fullName>
    </submittedName>
</protein>
<dbReference type="Gene3D" id="3.30.390.10">
    <property type="entry name" value="Enolase-like, N-terminal domain"/>
    <property type="match status" value="1"/>
</dbReference>
<name>A0ABU3D7W9_9FLAO</name>
<dbReference type="InterPro" id="IPR046945">
    <property type="entry name" value="RHMD-like"/>
</dbReference>
<feature type="domain" description="Mandelate racemase/muconate lactonizing enzyme C-terminal" evidence="4">
    <location>
        <begin position="146"/>
        <end position="243"/>
    </location>
</feature>
<evidence type="ECO:0000259" key="4">
    <source>
        <dbReference type="SMART" id="SM00922"/>
    </source>
</evidence>
<keyword evidence="6" id="KW-1185">Reference proteome</keyword>
<dbReference type="InterPro" id="IPR013341">
    <property type="entry name" value="Mandelate_racemase_N_dom"/>
</dbReference>
<reference evidence="5 6" key="1">
    <citation type="submission" date="2023-09" db="EMBL/GenBank/DDBJ databases">
        <authorList>
            <person name="Rey-Velasco X."/>
        </authorList>
    </citation>
    <scope>NUCLEOTIDE SEQUENCE [LARGE SCALE GENOMIC DNA]</scope>
    <source>
        <strain evidence="5 6">F117</strain>
    </source>
</reference>
<dbReference type="Gene3D" id="3.20.20.120">
    <property type="entry name" value="Enolase-like C-terminal domain"/>
    <property type="match status" value="1"/>
</dbReference>
<keyword evidence="2" id="KW-0479">Metal-binding</keyword>
<dbReference type="SUPFAM" id="SSF51604">
    <property type="entry name" value="Enolase C-terminal domain-like"/>
    <property type="match status" value="1"/>
</dbReference>
<dbReference type="SUPFAM" id="SSF54826">
    <property type="entry name" value="Enolase N-terminal domain-like"/>
    <property type="match status" value="1"/>
</dbReference>
<sequence>MRDKISSFKIFSSRSILDKPISDSTHSLTEISFLIVRIQLENGIEGEAYLLSFQYSRNAIIGALKDVGEFLVGKHVNATAKVLQELEAQNEYFGREGINQWAMAAYNIAMWDAWGKVLSQPVWKIFGTSQTRIPVYGSGGWISYSVDELLDEVSTYKNKGFKAVKIKVGKPDWQEDLERLKLVRENLGSGIEIMMDANQGMSLANALRLAEAARDMNITWFEEPIDSRDVEGYKILREKAGISIAMGEREYSLHTLKNLLNNNALDLWQPDILRIGGVERWRESASLARIHNASVLPHFYKEYDVPLLCTITNGFGSESFNWVDTLIDNPISVEDGIAKPNEGPGWGFKFKDGKLEEVL</sequence>
<evidence type="ECO:0000256" key="3">
    <source>
        <dbReference type="ARBA" id="ARBA00022842"/>
    </source>
</evidence>
<dbReference type="InterPro" id="IPR013342">
    <property type="entry name" value="Mandelate_racemase_C"/>
</dbReference>
<dbReference type="CDD" id="cd03316">
    <property type="entry name" value="MR_like"/>
    <property type="match status" value="1"/>
</dbReference>
<keyword evidence="3" id="KW-0460">Magnesium</keyword>
<dbReference type="RefSeq" id="WP_311503970.1">
    <property type="nucleotide sequence ID" value="NZ_JAVRHK010000010.1"/>
</dbReference>
<dbReference type="EMBL" id="JAVRHK010000010">
    <property type="protein sequence ID" value="MDT0677626.1"/>
    <property type="molecule type" value="Genomic_DNA"/>
</dbReference>
<proteinExistence type="predicted"/>
<dbReference type="PANTHER" id="PTHR13794">
    <property type="entry name" value="ENOLASE SUPERFAMILY, MANDELATE RACEMASE"/>
    <property type="match status" value="1"/>
</dbReference>
<dbReference type="InterPro" id="IPR036849">
    <property type="entry name" value="Enolase-like_C_sf"/>
</dbReference>
<evidence type="ECO:0000256" key="1">
    <source>
        <dbReference type="ARBA" id="ARBA00001946"/>
    </source>
</evidence>
<evidence type="ECO:0000313" key="6">
    <source>
        <dbReference type="Proteomes" id="UP001262582"/>
    </source>
</evidence>
<organism evidence="5 6">
    <name type="scientific">Autumnicola musiva</name>
    <dbReference type="NCBI Taxonomy" id="3075589"/>
    <lineage>
        <taxon>Bacteria</taxon>
        <taxon>Pseudomonadati</taxon>
        <taxon>Bacteroidota</taxon>
        <taxon>Flavobacteriia</taxon>
        <taxon>Flavobacteriales</taxon>
        <taxon>Flavobacteriaceae</taxon>
        <taxon>Autumnicola</taxon>
    </lineage>
</organism>
<evidence type="ECO:0000313" key="5">
    <source>
        <dbReference type="EMBL" id="MDT0677626.1"/>
    </source>
</evidence>
<dbReference type="InterPro" id="IPR029065">
    <property type="entry name" value="Enolase_C-like"/>
</dbReference>
<gene>
    <name evidence="5" type="ORF">RM539_13645</name>
</gene>
<dbReference type="SFLD" id="SFLDG00179">
    <property type="entry name" value="mandelate_racemase"/>
    <property type="match status" value="1"/>
</dbReference>
<dbReference type="InterPro" id="IPR029017">
    <property type="entry name" value="Enolase-like_N"/>
</dbReference>
<dbReference type="Pfam" id="PF13378">
    <property type="entry name" value="MR_MLE_C"/>
    <property type="match status" value="1"/>
</dbReference>
<dbReference type="PANTHER" id="PTHR13794:SF58">
    <property type="entry name" value="MITOCHONDRIAL ENOLASE SUPERFAMILY MEMBER 1"/>
    <property type="match status" value="1"/>
</dbReference>
<dbReference type="SFLD" id="SFLDS00001">
    <property type="entry name" value="Enolase"/>
    <property type="match status" value="1"/>
</dbReference>
<comment type="caution">
    <text evidence="5">The sequence shown here is derived from an EMBL/GenBank/DDBJ whole genome shotgun (WGS) entry which is preliminary data.</text>
</comment>
<evidence type="ECO:0000256" key="2">
    <source>
        <dbReference type="ARBA" id="ARBA00022723"/>
    </source>
</evidence>
<dbReference type="SMART" id="SM00922">
    <property type="entry name" value="MR_MLE"/>
    <property type="match status" value="1"/>
</dbReference>
<dbReference type="Pfam" id="PF02746">
    <property type="entry name" value="MR_MLE_N"/>
    <property type="match status" value="1"/>
</dbReference>